<reference evidence="16" key="1">
    <citation type="submission" date="2018-05" db="EMBL/GenBank/DDBJ databases">
        <authorList>
            <person name="Lanie J.A."/>
            <person name="Ng W.-L."/>
            <person name="Kazmierczak K.M."/>
            <person name="Andrzejewski T.M."/>
            <person name="Davidsen T.M."/>
            <person name="Wayne K.J."/>
            <person name="Tettelin H."/>
            <person name="Glass J.I."/>
            <person name="Rusch D."/>
            <person name="Podicherti R."/>
            <person name="Tsui H.-C.T."/>
            <person name="Winkler M.E."/>
        </authorList>
    </citation>
    <scope>NUCLEOTIDE SEQUENCE</scope>
</reference>
<evidence type="ECO:0000256" key="1">
    <source>
        <dbReference type="ARBA" id="ARBA00004167"/>
    </source>
</evidence>
<dbReference type="PANTHER" id="PTHR33445:SF1">
    <property type="entry name" value="ATP SYNTHASE SUBUNIT B"/>
    <property type="match status" value="1"/>
</dbReference>
<keyword evidence="10" id="KW-0406">Ion transport</keyword>
<evidence type="ECO:0000256" key="6">
    <source>
        <dbReference type="ARBA" id="ARBA00022547"/>
    </source>
</evidence>
<dbReference type="GO" id="GO:0046961">
    <property type="term" value="F:proton-transporting ATPase activity, rotational mechanism"/>
    <property type="evidence" value="ECO:0007669"/>
    <property type="project" value="TreeGrafter"/>
</dbReference>
<proteinExistence type="inferred from homology"/>
<evidence type="ECO:0000313" key="16">
    <source>
        <dbReference type="EMBL" id="SUZ65217.1"/>
    </source>
</evidence>
<keyword evidence="9 15" id="KW-1133">Transmembrane helix</keyword>
<keyword evidence="6" id="KW-0138">CF(0)</keyword>
<sequence>MDNPLFTIDPGLFIWSIIIFLLVLLILKRYAWTPLLNFIDEREKEISDSLAMAESAKADLEQVREESEKILNEAKNQSKSIVSDGKQRADQSANKILNDAKQKSDEFVLDAKKKIDVEKKRAIKEIKEEVVDLSLDLASQVLQRNVKDEDNNKFVQSSLKEINTDEAKS</sequence>
<keyword evidence="8" id="KW-0375">Hydrogen ion transport</keyword>
<keyword evidence="5" id="KW-1003">Cell membrane</keyword>
<keyword evidence="4" id="KW-0813">Transport</keyword>
<keyword evidence="12" id="KW-0066">ATP synthesis</keyword>
<evidence type="ECO:0000256" key="10">
    <source>
        <dbReference type="ARBA" id="ARBA00023065"/>
    </source>
</evidence>
<keyword evidence="14" id="KW-0175">Coiled coil</keyword>
<dbReference type="SUPFAM" id="SSF81573">
    <property type="entry name" value="F1F0 ATP synthase subunit B, membrane domain"/>
    <property type="match status" value="1"/>
</dbReference>
<keyword evidence="7 15" id="KW-0812">Transmembrane</keyword>
<dbReference type="PANTHER" id="PTHR33445">
    <property type="entry name" value="ATP SYNTHASE SUBUNIT B', CHLOROPLASTIC"/>
    <property type="match status" value="1"/>
</dbReference>
<dbReference type="HAMAP" id="MF_01398">
    <property type="entry name" value="ATP_synth_b_bprime"/>
    <property type="match status" value="1"/>
</dbReference>
<dbReference type="AlphaFoldDB" id="A0A381PG71"/>
<dbReference type="InterPro" id="IPR005864">
    <property type="entry name" value="ATP_synth_F0_bsu_bac"/>
</dbReference>
<accession>A0A381PG71</accession>
<comment type="subcellular location">
    <subcellularLocation>
        <location evidence="2">Endomembrane system</location>
    </subcellularLocation>
    <subcellularLocation>
        <location evidence="1">Membrane</location>
        <topology evidence="1">Single-pass membrane protein</topology>
    </subcellularLocation>
</comment>
<feature type="transmembrane region" description="Helical" evidence="15">
    <location>
        <begin position="12"/>
        <end position="32"/>
    </location>
</feature>
<evidence type="ECO:0000256" key="12">
    <source>
        <dbReference type="ARBA" id="ARBA00023310"/>
    </source>
</evidence>
<name>A0A381PG71_9ZZZZ</name>
<comment type="function">
    <text evidence="13">F(1)F(0) ATP synthase produces ATP from ADP in the presence of a proton or sodium gradient. F-type ATPases consist of two structural domains, F(1) containing the extramembraneous catalytic core and F(0) containing the membrane proton channel, linked together by a central stalk and a peripheral stalk. During catalysis, ATP synthesis in the catalytic domain of F(1) is coupled via a rotary mechanism of the central stalk subunits to proton translocation.</text>
</comment>
<evidence type="ECO:0000256" key="14">
    <source>
        <dbReference type="SAM" id="Coils"/>
    </source>
</evidence>
<evidence type="ECO:0000256" key="4">
    <source>
        <dbReference type="ARBA" id="ARBA00022448"/>
    </source>
</evidence>
<dbReference type="Pfam" id="PF00430">
    <property type="entry name" value="ATP-synt_B"/>
    <property type="match status" value="1"/>
</dbReference>
<gene>
    <name evidence="16" type="ORF">METZ01_LOCUS18071</name>
</gene>
<dbReference type="InterPro" id="IPR002146">
    <property type="entry name" value="ATP_synth_b/b'su_bac/chlpt"/>
</dbReference>
<dbReference type="EMBL" id="UINC01000953">
    <property type="protein sequence ID" value="SUZ65217.1"/>
    <property type="molecule type" value="Genomic_DNA"/>
</dbReference>
<dbReference type="CDD" id="cd06503">
    <property type="entry name" value="ATP-synt_Fo_b"/>
    <property type="match status" value="1"/>
</dbReference>
<evidence type="ECO:0000256" key="13">
    <source>
        <dbReference type="ARBA" id="ARBA00025198"/>
    </source>
</evidence>
<dbReference type="NCBIfam" id="TIGR01144">
    <property type="entry name" value="ATP_synt_b"/>
    <property type="match status" value="1"/>
</dbReference>
<evidence type="ECO:0000256" key="3">
    <source>
        <dbReference type="ARBA" id="ARBA00005513"/>
    </source>
</evidence>
<dbReference type="GO" id="GO:0012505">
    <property type="term" value="C:endomembrane system"/>
    <property type="evidence" value="ECO:0007669"/>
    <property type="project" value="UniProtKB-SubCell"/>
</dbReference>
<keyword evidence="11 15" id="KW-0472">Membrane</keyword>
<protein>
    <submittedName>
        <fullName evidence="16">Uncharacterized protein</fullName>
    </submittedName>
</protein>
<comment type="similarity">
    <text evidence="3">Belongs to the ATPase B chain family.</text>
</comment>
<dbReference type="InterPro" id="IPR028987">
    <property type="entry name" value="ATP_synth_B-like_membr_sf"/>
</dbReference>
<evidence type="ECO:0000256" key="11">
    <source>
        <dbReference type="ARBA" id="ARBA00023136"/>
    </source>
</evidence>
<evidence type="ECO:0000256" key="9">
    <source>
        <dbReference type="ARBA" id="ARBA00022989"/>
    </source>
</evidence>
<dbReference type="GO" id="GO:0045259">
    <property type="term" value="C:proton-transporting ATP synthase complex"/>
    <property type="evidence" value="ECO:0007669"/>
    <property type="project" value="UniProtKB-KW"/>
</dbReference>
<dbReference type="InterPro" id="IPR050059">
    <property type="entry name" value="ATP_synthase_B_chain"/>
</dbReference>
<evidence type="ECO:0000256" key="8">
    <source>
        <dbReference type="ARBA" id="ARBA00022781"/>
    </source>
</evidence>
<dbReference type="GO" id="GO:0015986">
    <property type="term" value="P:proton motive force-driven ATP synthesis"/>
    <property type="evidence" value="ECO:0007669"/>
    <property type="project" value="InterPro"/>
</dbReference>
<evidence type="ECO:0000256" key="7">
    <source>
        <dbReference type="ARBA" id="ARBA00022692"/>
    </source>
</evidence>
<evidence type="ECO:0000256" key="5">
    <source>
        <dbReference type="ARBA" id="ARBA00022475"/>
    </source>
</evidence>
<dbReference type="Gene3D" id="6.10.250.1580">
    <property type="match status" value="1"/>
</dbReference>
<evidence type="ECO:0000256" key="15">
    <source>
        <dbReference type="SAM" id="Phobius"/>
    </source>
</evidence>
<evidence type="ECO:0000256" key="2">
    <source>
        <dbReference type="ARBA" id="ARBA00004308"/>
    </source>
</evidence>
<feature type="coiled-coil region" evidence="14">
    <location>
        <begin position="46"/>
        <end position="80"/>
    </location>
</feature>
<organism evidence="16">
    <name type="scientific">marine metagenome</name>
    <dbReference type="NCBI Taxonomy" id="408172"/>
    <lineage>
        <taxon>unclassified sequences</taxon>
        <taxon>metagenomes</taxon>
        <taxon>ecological metagenomes</taxon>
    </lineage>
</organism>